<gene>
    <name evidence="7" type="primary">LOC112460992</name>
</gene>
<dbReference type="GO" id="GO:0046872">
    <property type="term" value="F:metal ion binding"/>
    <property type="evidence" value="ECO:0007669"/>
    <property type="project" value="UniProtKB-KW"/>
</dbReference>
<feature type="binding site" evidence="4">
    <location>
        <position position="46"/>
    </location>
    <ligand>
        <name>Mg(2+)</name>
        <dbReference type="ChEBI" id="CHEBI:18420"/>
    </ligand>
</feature>
<dbReference type="Pfam" id="PF00025">
    <property type="entry name" value="Arf"/>
    <property type="match status" value="1"/>
</dbReference>
<feature type="chain" id="PRO_5026919218" evidence="5">
    <location>
        <begin position="22"/>
        <end position="80"/>
    </location>
</feature>
<dbReference type="RefSeq" id="XP_024881761.1">
    <property type="nucleotide sequence ID" value="XM_025025993.1"/>
</dbReference>
<sequence length="80" mass="9195">MLRLTFYFLLCTGTLLHVAMLGFDNAGKTIALYRLIFDQYINTVPTIGFNCERICGGIGKAKAELSWYRDVSRVTRDRRE</sequence>
<dbReference type="GO" id="GO:0005525">
    <property type="term" value="F:GTP binding"/>
    <property type="evidence" value="ECO:0007669"/>
    <property type="project" value="UniProtKB-KW"/>
</dbReference>
<dbReference type="Gene3D" id="3.40.50.300">
    <property type="entry name" value="P-loop containing nucleotide triphosphate hydrolases"/>
    <property type="match status" value="1"/>
</dbReference>
<evidence type="ECO:0000256" key="4">
    <source>
        <dbReference type="PIRSR" id="PIRSR606689-2"/>
    </source>
</evidence>
<dbReference type="SUPFAM" id="SSF52540">
    <property type="entry name" value="P-loop containing nucleoside triphosphate hydrolases"/>
    <property type="match status" value="1"/>
</dbReference>
<dbReference type="InterPro" id="IPR006689">
    <property type="entry name" value="Small_GTPase_ARF/SAR"/>
</dbReference>
<evidence type="ECO:0000256" key="5">
    <source>
        <dbReference type="SAM" id="SignalP"/>
    </source>
</evidence>
<keyword evidence="2 3" id="KW-0342">GTP-binding</keyword>
<accession>A0A6J1QL52</accession>
<reference evidence="7" key="1">
    <citation type="submission" date="2025-08" db="UniProtKB">
        <authorList>
            <consortium name="RefSeq"/>
        </authorList>
    </citation>
    <scope>IDENTIFICATION</scope>
    <source>
        <tissue evidence="7">Whole body</tissue>
    </source>
</reference>
<keyword evidence="4" id="KW-0460">Magnesium</keyword>
<feature type="signal peptide" evidence="5">
    <location>
        <begin position="1"/>
        <end position="21"/>
    </location>
</feature>
<evidence type="ECO:0000313" key="7">
    <source>
        <dbReference type="RefSeq" id="XP_024881761.1"/>
    </source>
</evidence>
<keyword evidence="5" id="KW-0732">Signal</keyword>
<evidence type="ECO:0000313" key="6">
    <source>
        <dbReference type="Proteomes" id="UP000504618"/>
    </source>
</evidence>
<keyword evidence="4" id="KW-0479">Metal-binding</keyword>
<dbReference type="AlphaFoldDB" id="A0A6J1QL52"/>
<evidence type="ECO:0000256" key="3">
    <source>
        <dbReference type="PIRSR" id="PIRSR606689-1"/>
    </source>
</evidence>
<feature type="binding site" evidence="3">
    <location>
        <begin position="22"/>
        <end position="29"/>
    </location>
    <ligand>
        <name>GTP</name>
        <dbReference type="ChEBI" id="CHEBI:37565"/>
    </ligand>
</feature>
<dbReference type="GeneID" id="112460992"/>
<protein>
    <submittedName>
        <fullName evidence="7">ADP-ribosylation factor-like protein 4C</fullName>
    </submittedName>
</protein>
<keyword evidence="6" id="KW-1185">Reference proteome</keyword>
<evidence type="ECO:0000256" key="1">
    <source>
        <dbReference type="ARBA" id="ARBA00022741"/>
    </source>
</evidence>
<dbReference type="OrthoDB" id="2011769at2759"/>
<keyword evidence="1 3" id="KW-0547">Nucleotide-binding</keyword>
<evidence type="ECO:0000256" key="2">
    <source>
        <dbReference type="ARBA" id="ARBA00023134"/>
    </source>
</evidence>
<dbReference type="InterPro" id="IPR027417">
    <property type="entry name" value="P-loop_NTPase"/>
</dbReference>
<dbReference type="GO" id="GO:0003924">
    <property type="term" value="F:GTPase activity"/>
    <property type="evidence" value="ECO:0007669"/>
    <property type="project" value="InterPro"/>
</dbReference>
<organism evidence="6 7">
    <name type="scientific">Temnothorax curvispinosus</name>
    <dbReference type="NCBI Taxonomy" id="300111"/>
    <lineage>
        <taxon>Eukaryota</taxon>
        <taxon>Metazoa</taxon>
        <taxon>Ecdysozoa</taxon>
        <taxon>Arthropoda</taxon>
        <taxon>Hexapoda</taxon>
        <taxon>Insecta</taxon>
        <taxon>Pterygota</taxon>
        <taxon>Neoptera</taxon>
        <taxon>Endopterygota</taxon>
        <taxon>Hymenoptera</taxon>
        <taxon>Apocrita</taxon>
        <taxon>Aculeata</taxon>
        <taxon>Formicoidea</taxon>
        <taxon>Formicidae</taxon>
        <taxon>Myrmicinae</taxon>
        <taxon>Temnothorax</taxon>
    </lineage>
</organism>
<name>A0A6J1QL52_9HYME</name>
<proteinExistence type="predicted"/>
<feature type="binding site" evidence="4">
    <location>
        <position position="29"/>
    </location>
    <ligand>
        <name>Mg(2+)</name>
        <dbReference type="ChEBI" id="CHEBI:18420"/>
    </ligand>
</feature>
<dbReference type="Proteomes" id="UP000504618">
    <property type="component" value="Unplaced"/>
</dbReference>